<accession>A0A3P6Q3R9</accession>
<organism evidence="6 7">
    <name type="scientific">Dibothriocephalus latus</name>
    <name type="common">Fish tapeworm</name>
    <name type="synonym">Diphyllobothrium latum</name>
    <dbReference type="NCBI Taxonomy" id="60516"/>
    <lineage>
        <taxon>Eukaryota</taxon>
        <taxon>Metazoa</taxon>
        <taxon>Spiralia</taxon>
        <taxon>Lophotrochozoa</taxon>
        <taxon>Platyhelminthes</taxon>
        <taxon>Cestoda</taxon>
        <taxon>Eucestoda</taxon>
        <taxon>Diphyllobothriidea</taxon>
        <taxon>Diphyllobothriidae</taxon>
        <taxon>Dibothriocephalus</taxon>
    </lineage>
</organism>
<dbReference type="GO" id="GO:0046921">
    <property type="term" value="F:alpha-(1-&gt;6)-fucosyltransferase activity"/>
    <property type="evidence" value="ECO:0007669"/>
    <property type="project" value="TreeGrafter"/>
</dbReference>
<dbReference type="PANTHER" id="PTHR13132">
    <property type="entry name" value="ALPHA- 1,6 -FUCOSYLTRANSFERASE"/>
    <property type="match status" value="1"/>
</dbReference>
<gene>
    <name evidence="6" type="ORF">DILT_LOCUS1366</name>
</gene>
<sequence>MSVWRKLWILLFALWFLLIISALFSRSSRQSTDSVQLQLQPDAVRIRPEVVRIKPEETGNKILPDDLLARTDSKYILYRQARHVTREIRRLAKSQLSSSGVSPSQKLSQEELLDWFARMSLLLETKLTGASRVNGQAEELIAQLDALSQSVQQKIFRLQNPPDCRRARYLVTRNDKPCGFGCRAHHLLYCLHIALTLNRTLYIDEDVKHTNFLPATGCIPPQTKGESFTSGNRDSQILHCPIIDMISSNLVPQAVPRDLAKALAPLHGAPFPWYAGQLLRYLFRLKEGEFKKSVEANLKSLRTEAPVAGYRQPIVGIHVRRTDKVGTEAAFHALSEYMVHAERFFQQKELERQIANADNHWTGDVHAPVVKSELPKRRVYVATDDPSVFQDARKQYPEYEFIGSSDRAASANVGMR</sequence>
<keyword evidence="1 3" id="KW-0328">Glycosyltransferase</keyword>
<proteinExistence type="inferred from homology"/>
<feature type="signal peptide" evidence="4">
    <location>
        <begin position="1"/>
        <end position="22"/>
    </location>
</feature>
<evidence type="ECO:0000313" key="7">
    <source>
        <dbReference type="Proteomes" id="UP000281553"/>
    </source>
</evidence>
<dbReference type="GO" id="GO:0006487">
    <property type="term" value="P:protein N-linked glycosylation"/>
    <property type="evidence" value="ECO:0007669"/>
    <property type="project" value="TreeGrafter"/>
</dbReference>
<comment type="similarity">
    <text evidence="3">Belongs to the glycosyltransferase 23 family.</text>
</comment>
<keyword evidence="2 3" id="KW-0808">Transferase</keyword>
<dbReference type="AlphaFoldDB" id="A0A3P6Q3R9"/>
<protein>
    <recommendedName>
        <fullName evidence="5">GT23 domain-containing protein</fullName>
    </recommendedName>
</protein>
<evidence type="ECO:0000256" key="4">
    <source>
        <dbReference type="SAM" id="SignalP"/>
    </source>
</evidence>
<evidence type="ECO:0000259" key="5">
    <source>
        <dbReference type="PROSITE" id="PS51659"/>
    </source>
</evidence>
<dbReference type="Gene3D" id="3.40.50.11350">
    <property type="match status" value="1"/>
</dbReference>
<feature type="non-terminal residue" evidence="6">
    <location>
        <position position="416"/>
    </location>
</feature>
<keyword evidence="7" id="KW-1185">Reference proteome</keyword>
<feature type="domain" description="GT23" evidence="5">
    <location>
        <begin position="166"/>
        <end position="416"/>
    </location>
</feature>
<dbReference type="PROSITE" id="PS51659">
    <property type="entry name" value="GT23"/>
    <property type="match status" value="1"/>
</dbReference>
<dbReference type="PANTHER" id="PTHR13132:SF29">
    <property type="entry name" value="ALPHA-(1,6)-FUCOSYLTRANSFERASE"/>
    <property type="match status" value="1"/>
</dbReference>
<dbReference type="EMBL" id="UYRU01008898">
    <property type="protein sequence ID" value="VDK43109.1"/>
    <property type="molecule type" value="Genomic_DNA"/>
</dbReference>
<reference evidence="6 7" key="1">
    <citation type="submission" date="2018-11" db="EMBL/GenBank/DDBJ databases">
        <authorList>
            <consortium name="Pathogen Informatics"/>
        </authorList>
    </citation>
    <scope>NUCLEOTIDE SEQUENCE [LARGE SCALE GENOMIC DNA]</scope>
</reference>
<evidence type="ECO:0000256" key="3">
    <source>
        <dbReference type="PROSITE-ProRule" id="PRU00992"/>
    </source>
</evidence>
<dbReference type="Proteomes" id="UP000281553">
    <property type="component" value="Unassembled WGS sequence"/>
</dbReference>
<evidence type="ECO:0000256" key="2">
    <source>
        <dbReference type="ARBA" id="ARBA00022679"/>
    </source>
</evidence>
<keyword evidence="4" id="KW-0732">Signal</keyword>
<dbReference type="InterPro" id="IPR045573">
    <property type="entry name" value="Fut8_N_cat"/>
</dbReference>
<feature type="chain" id="PRO_5017974790" description="GT23 domain-containing protein" evidence="4">
    <location>
        <begin position="23"/>
        <end position="416"/>
    </location>
</feature>
<evidence type="ECO:0000256" key="1">
    <source>
        <dbReference type="ARBA" id="ARBA00022676"/>
    </source>
</evidence>
<feature type="region of interest" description="Important for donor substrate binding" evidence="3">
    <location>
        <begin position="320"/>
        <end position="321"/>
    </location>
</feature>
<evidence type="ECO:0000313" key="6">
    <source>
        <dbReference type="EMBL" id="VDK43109.1"/>
    </source>
</evidence>
<name>A0A3P6Q3R9_DIBLA</name>
<dbReference type="InterPro" id="IPR027350">
    <property type="entry name" value="GT23_dom"/>
</dbReference>
<dbReference type="OrthoDB" id="6435034at2759"/>
<dbReference type="Pfam" id="PF19745">
    <property type="entry name" value="FUT8_N_cat"/>
    <property type="match status" value="1"/>
</dbReference>